<dbReference type="EMBL" id="RYZH01000048">
    <property type="protein sequence ID" value="RUL84581.1"/>
    <property type="molecule type" value="Genomic_DNA"/>
</dbReference>
<dbReference type="PANTHER" id="PTHR21248">
    <property type="entry name" value="CARDIOLIPIN SYNTHASE"/>
    <property type="match status" value="1"/>
</dbReference>
<organism evidence="2 3">
    <name type="scientific">Tautonia sociabilis</name>
    <dbReference type="NCBI Taxonomy" id="2080755"/>
    <lineage>
        <taxon>Bacteria</taxon>
        <taxon>Pseudomonadati</taxon>
        <taxon>Planctomycetota</taxon>
        <taxon>Planctomycetia</taxon>
        <taxon>Isosphaerales</taxon>
        <taxon>Isosphaeraceae</taxon>
        <taxon>Tautonia</taxon>
    </lineage>
</organism>
<reference evidence="2 3" key="1">
    <citation type="submission" date="2018-12" db="EMBL/GenBank/DDBJ databases">
        <authorList>
            <person name="Toschakov S.V."/>
        </authorList>
    </citation>
    <scope>NUCLEOTIDE SEQUENCE [LARGE SCALE GENOMIC DNA]</scope>
    <source>
        <strain evidence="2 3">GM2012</strain>
    </source>
</reference>
<dbReference type="InterPro" id="IPR025202">
    <property type="entry name" value="PLD-like_dom"/>
</dbReference>
<gene>
    <name evidence="2" type="ORF">TsocGM_20105</name>
</gene>
<name>A0A432MF48_9BACT</name>
<protein>
    <recommendedName>
        <fullName evidence="1">PLD phosphodiesterase domain-containing protein</fullName>
    </recommendedName>
</protein>
<dbReference type="GO" id="GO:0030572">
    <property type="term" value="F:phosphatidyltransferase activity"/>
    <property type="evidence" value="ECO:0007669"/>
    <property type="project" value="UniProtKB-ARBA"/>
</dbReference>
<dbReference type="Gene3D" id="3.30.870.10">
    <property type="entry name" value="Endonuclease Chain A"/>
    <property type="match status" value="1"/>
</dbReference>
<dbReference type="InterPro" id="IPR001736">
    <property type="entry name" value="PLipase_D/transphosphatidylase"/>
</dbReference>
<comment type="caution">
    <text evidence="2">The sequence shown here is derived from an EMBL/GenBank/DDBJ whole genome shotgun (WGS) entry which is preliminary data.</text>
</comment>
<evidence type="ECO:0000259" key="1">
    <source>
        <dbReference type="PROSITE" id="PS50035"/>
    </source>
</evidence>
<reference evidence="2 3" key="2">
    <citation type="submission" date="2019-01" db="EMBL/GenBank/DDBJ databases">
        <title>Tautonia sociabilis, a novel thermotolerant planctomycete of Isosphaeraceae family, isolated from a 4000 m deep subterranean habitat.</title>
        <authorList>
            <person name="Kovaleva O.L."/>
            <person name="Elcheninov A.G."/>
            <person name="Van Heerden E."/>
            <person name="Toshchakov S.V."/>
            <person name="Novikov A."/>
            <person name="Bonch-Osmolovskaya E.A."/>
            <person name="Kublanov I.V."/>
        </authorList>
    </citation>
    <scope>NUCLEOTIDE SEQUENCE [LARGE SCALE GENOMIC DNA]</scope>
    <source>
        <strain evidence="2 3">GM2012</strain>
    </source>
</reference>
<dbReference type="SUPFAM" id="SSF56024">
    <property type="entry name" value="Phospholipase D/nuclease"/>
    <property type="match status" value="1"/>
</dbReference>
<dbReference type="PANTHER" id="PTHR21248:SF22">
    <property type="entry name" value="PHOSPHOLIPASE D"/>
    <property type="match status" value="1"/>
</dbReference>
<dbReference type="AlphaFoldDB" id="A0A432MF48"/>
<dbReference type="CDD" id="cd00138">
    <property type="entry name" value="PLDc_SF"/>
    <property type="match status" value="1"/>
</dbReference>
<dbReference type="GO" id="GO:0032049">
    <property type="term" value="P:cardiolipin biosynthetic process"/>
    <property type="evidence" value="ECO:0007669"/>
    <property type="project" value="UniProtKB-ARBA"/>
</dbReference>
<evidence type="ECO:0000313" key="2">
    <source>
        <dbReference type="EMBL" id="RUL84581.1"/>
    </source>
</evidence>
<feature type="domain" description="PLD phosphodiesterase" evidence="1">
    <location>
        <begin position="214"/>
        <end position="241"/>
    </location>
</feature>
<proteinExistence type="predicted"/>
<dbReference type="Proteomes" id="UP000280296">
    <property type="component" value="Unassembled WGS sequence"/>
</dbReference>
<keyword evidence="3" id="KW-1185">Reference proteome</keyword>
<evidence type="ECO:0000313" key="3">
    <source>
        <dbReference type="Proteomes" id="UP000280296"/>
    </source>
</evidence>
<dbReference type="PROSITE" id="PS50035">
    <property type="entry name" value="PLD"/>
    <property type="match status" value="1"/>
</dbReference>
<sequence length="281" mass="30075">MEGNSRTAVLRARLGCDPELVARLAAPLWARVGRTVGVADLSWVRPLAGEEGPEILWRALEEAGGVSGVESRLRADGVAKLCSSLVLSDVSTSGSETVEERACRIVWTLPIAHVAHARRGSSYRDAIIELINYSNKLLFIISPFVDSSGMAAILTPLLSAMLRGVQVTLVTHDAINLASFTSRAIEELRREAERVGGNLAVYSAEAGTGRDRQTHPLLHAKIVASDGKKVLIGSANLTSHALASNFEAGVLLGVESAEDVLHTMDDLLKSHFVYLVFSTAN</sequence>
<dbReference type="Pfam" id="PF13091">
    <property type="entry name" value="PLDc_2"/>
    <property type="match status" value="1"/>
</dbReference>
<accession>A0A432MF48</accession>